<evidence type="ECO:0000256" key="3">
    <source>
        <dbReference type="RuleBase" id="RU000363"/>
    </source>
</evidence>
<dbReference type="PANTHER" id="PTHR44196:SF1">
    <property type="entry name" value="DEHYDROGENASE_REDUCTASE SDR FAMILY MEMBER 7B"/>
    <property type="match status" value="1"/>
</dbReference>
<dbReference type="PRINTS" id="PR00080">
    <property type="entry name" value="SDRFAMILY"/>
</dbReference>
<dbReference type="PRINTS" id="PR00081">
    <property type="entry name" value="GDHRDH"/>
</dbReference>
<evidence type="ECO:0000313" key="6">
    <source>
        <dbReference type="Proteomes" id="UP000831785"/>
    </source>
</evidence>
<dbReference type="SUPFAM" id="SSF51735">
    <property type="entry name" value="NAD(P)-binding Rossmann-fold domains"/>
    <property type="match status" value="1"/>
</dbReference>
<dbReference type="InterPro" id="IPR057326">
    <property type="entry name" value="KR_dom"/>
</dbReference>
<dbReference type="InterPro" id="IPR036291">
    <property type="entry name" value="NAD(P)-bd_dom_sf"/>
</dbReference>
<dbReference type="Pfam" id="PF00106">
    <property type="entry name" value="adh_short"/>
    <property type="match status" value="1"/>
</dbReference>
<dbReference type="SMART" id="SM00822">
    <property type="entry name" value="PKS_KR"/>
    <property type="match status" value="1"/>
</dbReference>
<gene>
    <name evidence="5" type="ORF">MUN80_15285</name>
</gene>
<protein>
    <submittedName>
        <fullName evidence="5">SDR family NAD(P)-dependent oxidoreductase</fullName>
    </submittedName>
</protein>
<evidence type="ECO:0000256" key="2">
    <source>
        <dbReference type="ARBA" id="ARBA00023002"/>
    </source>
</evidence>
<evidence type="ECO:0000256" key="1">
    <source>
        <dbReference type="ARBA" id="ARBA00006484"/>
    </source>
</evidence>
<name>A0ABY4F4Z6_9BACT</name>
<comment type="similarity">
    <text evidence="1 3">Belongs to the short-chain dehydrogenases/reductases (SDR) family.</text>
</comment>
<feature type="domain" description="Ketoreductase" evidence="4">
    <location>
        <begin position="6"/>
        <end position="189"/>
    </location>
</feature>
<keyword evidence="2" id="KW-0560">Oxidoreductase</keyword>
<sequence length="254" mass="26712">MKTINHTALITGGGSGIGLAIARVLSQQGNRVIITGRNEARLQQAAAELPGVTPIACDVNDAASVRRLVERIEAEFGELSLLVNNAGHAAAYELLPGAGAHAMAEAEMQTNYLAVVRLTEALLPVLQRQPEAAVVNVSSIVAFVPSAIVPTYTASKAALHSYTQSLRHTLSQHLPGVKVFELMPPLVDTEFSAVIGGANGIAPRQVAEALLTALEQDVFEIHVGQTADLYRLALANPAQAFAVMNSRFQAAGAH</sequence>
<dbReference type="Proteomes" id="UP000831785">
    <property type="component" value="Chromosome"/>
</dbReference>
<evidence type="ECO:0000313" key="5">
    <source>
        <dbReference type="EMBL" id="UOQ51123.1"/>
    </source>
</evidence>
<proteinExistence type="inferred from homology"/>
<reference evidence="5 6" key="1">
    <citation type="submission" date="2022-04" db="EMBL/GenBank/DDBJ databases">
        <title>Hymenobacter sp. isolated from the air.</title>
        <authorList>
            <person name="Won M."/>
            <person name="Lee C.-M."/>
            <person name="Woen H.-Y."/>
            <person name="Kwon S.-W."/>
        </authorList>
    </citation>
    <scope>NUCLEOTIDE SEQUENCE [LARGE SCALE GENOMIC DNA]</scope>
    <source>
        <strain evidence="6">5116 S-27</strain>
    </source>
</reference>
<dbReference type="PROSITE" id="PS00061">
    <property type="entry name" value="ADH_SHORT"/>
    <property type="match status" value="1"/>
</dbReference>
<keyword evidence="6" id="KW-1185">Reference proteome</keyword>
<dbReference type="EMBL" id="CP095049">
    <property type="protein sequence ID" value="UOQ51123.1"/>
    <property type="molecule type" value="Genomic_DNA"/>
</dbReference>
<dbReference type="InterPro" id="IPR002347">
    <property type="entry name" value="SDR_fam"/>
</dbReference>
<dbReference type="Gene3D" id="3.40.50.720">
    <property type="entry name" value="NAD(P)-binding Rossmann-like Domain"/>
    <property type="match status" value="1"/>
</dbReference>
<evidence type="ECO:0000259" key="4">
    <source>
        <dbReference type="SMART" id="SM00822"/>
    </source>
</evidence>
<dbReference type="InterPro" id="IPR020904">
    <property type="entry name" value="Sc_DH/Rdtase_CS"/>
</dbReference>
<dbReference type="PANTHER" id="PTHR44196">
    <property type="entry name" value="DEHYDROGENASE/REDUCTASE SDR FAMILY MEMBER 7B"/>
    <property type="match status" value="1"/>
</dbReference>
<accession>A0ABY4F4Z6</accession>
<dbReference type="RefSeq" id="WP_244714279.1">
    <property type="nucleotide sequence ID" value="NZ_CP095049.1"/>
</dbReference>
<organism evidence="5 6">
    <name type="scientific">Hymenobacter cellulosivorans</name>
    <dbReference type="NCBI Taxonomy" id="2932249"/>
    <lineage>
        <taxon>Bacteria</taxon>
        <taxon>Pseudomonadati</taxon>
        <taxon>Bacteroidota</taxon>
        <taxon>Cytophagia</taxon>
        <taxon>Cytophagales</taxon>
        <taxon>Hymenobacteraceae</taxon>
        <taxon>Hymenobacter</taxon>
    </lineage>
</organism>